<evidence type="ECO:0000256" key="1">
    <source>
        <dbReference type="SAM" id="MobiDB-lite"/>
    </source>
</evidence>
<gene>
    <name evidence="2" type="ORF">EDD38_1646</name>
</gene>
<evidence type="ECO:0008006" key="4">
    <source>
        <dbReference type="Google" id="ProtNLM"/>
    </source>
</evidence>
<evidence type="ECO:0000313" key="2">
    <source>
        <dbReference type="EMBL" id="RPE33361.1"/>
    </source>
</evidence>
<protein>
    <recommendedName>
        <fullName evidence="4">4'-phosphopantetheinyl transferase superfamily protein</fullName>
    </recommendedName>
</protein>
<name>A0A3N4RR40_9ACTN</name>
<organism evidence="2 3">
    <name type="scientific">Kitasatospora cineracea</name>
    <dbReference type="NCBI Taxonomy" id="88074"/>
    <lineage>
        <taxon>Bacteria</taxon>
        <taxon>Bacillati</taxon>
        <taxon>Actinomycetota</taxon>
        <taxon>Actinomycetes</taxon>
        <taxon>Kitasatosporales</taxon>
        <taxon>Streptomycetaceae</taxon>
        <taxon>Kitasatospora</taxon>
    </lineage>
</organism>
<evidence type="ECO:0000313" key="3">
    <source>
        <dbReference type="Proteomes" id="UP000266906"/>
    </source>
</evidence>
<dbReference type="AlphaFoldDB" id="A0A3N4RR40"/>
<keyword evidence="3" id="KW-1185">Reference proteome</keyword>
<sequence>MGGGRPVPALLAAPGPTTTRTAPVPAAARPAADAGWAPVAPAAVAERTPAGVQEAVVDCLVTHHPRLPRDRMGHRLNDAGRWLIAEAVADLHGVRLSPRELARDEHRRWSVPELGLTASVAHCAAYSTVALVSGQTVGVDLQDHRDRPFAMQWLGALLGRPDGEPATMRDFAECEALIKASHIRKETFAGVRLPDWRPGWRPTNVGYLVRSADLGDGLQLALATDAPARVRWWWQPDPAAQPVRTATPTLEPAA</sequence>
<proteinExistence type="predicted"/>
<comment type="caution">
    <text evidence="2">The sequence shown here is derived from an EMBL/GenBank/DDBJ whole genome shotgun (WGS) entry which is preliminary data.</text>
</comment>
<reference evidence="2 3" key="1">
    <citation type="submission" date="2018-11" db="EMBL/GenBank/DDBJ databases">
        <title>Sequencing the genomes of 1000 actinobacteria strains.</title>
        <authorList>
            <person name="Klenk H.-P."/>
        </authorList>
    </citation>
    <scope>NUCLEOTIDE SEQUENCE [LARGE SCALE GENOMIC DNA]</scope>
    <source>
        <strain evidence="2 3">DSM 44781</strain>
    </source>
</reference>
<accession>A0A3N4RR40</accession>
<feature type="region of interest" description="Disordered" evidence="1">
    <location>
        <begin position="1"/>
        <end position="29"/>
    </location>
</feature>
<dbReference type="Proteomes" id="UP000266906">
    <property type="component" value="Unassembled WGS sequence"/>
</dbReference>
<dbReference type="EMBL" id="RKQG01000001">
    <property type="protein sequence ID" value="RPE33361.1"/>
    <property type="molecule type" value="Genomic_DNA"/>
</dbReference>